<dbReference type="PANTHER" id="PTHR42924:SF3">
    <property type="entry name" value="POLYMERASE_HISTIDINOL PHOSPHATASE N-TERMINAL DOMAIN-CONTAINING PROTEIN"/>
    <property type="match status" value="1"/>
</dbReference>
<dbReference type="SMART" id="SM00481">
    <property type="entry name" value="POLIIIAc"/>
    <property type="match status" value="1"/>
</dbReference>
<dbReference type="AlphaFoldDB" id="A0A419SJI2"/>
<protein>
    <submittedName>
        <fullName evidence="3">Phosphatase</fullName>
    </submittedName>
</protein>
<evidence type="ECO:0000313" key="3">
    <source>
        <dbReference type="EMBL" id="RKD24058.1"/>
    </source>
</evidence>
<sequence>MVDLHTHTTASDGTYSPEQSVKRAKQKGLQALAITDHDTVGGVREAIVAGQKWGVEIIPGIEISSVHEGQDIHVLGYFVDYEDTRFLNRLTELRNVRNKRNQMMIAKFNELGIKIDLEEVQQKSKMPGGSIGRPHFAEALIDKGIVATMKEAFDVYLGQTGKAYVNPPRLTPQEAIYLIKDAGGVPVLAHPGIYDNEELVEQLLRNGLVGIEVYHPDHRPEQEEYFAALAVKYSVIQTAGSDFHGERNGVIFHGDLGSKSTGYETVSQLQQASKEIRLNR</sequence>
<evidence type="ECO:0000259" key="2">
    <source>
        <dbReference type="SMART" id="SM00481"/>
    </source>
</evidence>
<dbReference type="InterPro" id="IPR052018">
    <property type="entry name" value="PHP_domain"/>
</dbReference>
<dbReference type="Gene3D" id="1.10.150.650">
    <property type="match status" value="1"/>
</dbReference>
<dbReference type="InterPro" id="IPR003141">
    <property type="entry name" value="Pol/His_phosphatase_N"/>
</dbReference>
<name>A0A419SJI2_9BACL</name>
<dbReference type="Proteomes" id="UP000284219">
    <property type="component" value="Unassembled WGS sequence"/>
</dbReference>
<accession>A0A419SJI2</accession>
<comment type="caution">
    <text evidence="3">The sequence shown here is derived from an EMBL/GenBank/DDBJ whole genome shotgun (WGS) entry which is preliminary data.</text>
</comment>
<keyword evidence="4" id="KW-1185">Reference proteome</keyword>
<dbReference type="InterPro" id="IPR016195">
    <property type="entry name" value="Pol/histidinol_Pase-like"/>
</dbReference>
<dbReference type="CDD" id="cd07438">
    <property type="entry name" value="PHP_HisPPase_AMP"/>
    <property type="match status" value="1"/>
</dbReference>
<organism evidence="3 4">
    <name type="scientific">Ammoniphilus oxalaticus</name>
    <dbReference type="NCBI Taxonomy" id="66863"/>
    <lineage>
        <taxon>Bacteria</taxon>
        <taxon>Bacillati</taxon>
        <taxon>Bacillota</taxon>
        <taxon>Bacilli</taxon>
        <taxon>Bacillales</taxon>
        <taxon>Paenibacillaceae</taxon>
        <taxon>Aneurinibacillus group</taxon>
        <taxon>Ammoniphilus</taxon>
    </lineage>
</organism>
<feature type="compositionally biased region" description="Polar residues" evidence="1">
    <location>
        <begin position="7"/>
        <end position="19"/>
    </location>
</feature>
<gene>
    <name evidence="3" type="ORF">BEP19_06520</name>
</gene>
<dbReference type="EMBL" id="MCHY01000008">
    <property type="protein sequence ID" value="RKD24058.1"/>
    <property type="molecule type" value="Genomic_DNA"/>
</dbReference>
<feature type="region of interest" description="Disordered" evidence="1">
    <location>
        <begin position="1"/>
        <end position="21"/>
    </location>
</feature>
<dbReference type="Pfam" id="PF02811">
    <property type="entry name" value="PHP"/>
    <property type="match status" value="1"/>
</dbReference>
<evidence type="ECO:0000313" key="4">
    <source>
        <dbReference type="Proteomes" id="UP000284219"/>
    </source>
</evidence>
<feature type="domain" description="Polymerase/histidinol phosphatase N-terminal" evidence="2">
    <location>
        <begin position="2"/>
        <end position="67"/>
    </location>
</feature>
<dbReference type="RefSeq" id="WP_211329328.1">
    <property type="nucleotide sequence ID" value="NZ_MCHY01000008.1"/>
</dbReference>
<proteinExistence type="predicted"/>
<dbReference type="Gene3D" id="3.20.20.140">
    <property type="entry name" value="Metal-dependent hydrolases"/>
    <property type="match status" value="1"/>
</dbReference>
<dbReference type="SUPFAM" id="SSF89550">
    <property type="entry name" value="PHP domain-like"/>
    <property type="match status" value="1"/>
</dbReference>
<reference evidence="3 4" key="1">
    <citation type="submission" date="2016-08" db="EMBL/GenBank/DDBJ databases">
        <title>Novel Firmicute Genomes.</title>
        <authorList>
            <person name="Poppleton D.I."/>
            <person name="Gribaldo S."/>
        </authorList>
    </citation>
    <scope>NUCLEOTIDE SEQUENCE [LARGE SCALE GENOMIC DNA]</scope>
    <source>
        <strain evidence="3 4">RAOx-1</strain>
    </source>
</reference>
<evidence type="ECO:0000256" key="1">
    <source>
        <dbReference type="SAM" id="MobiDB-lite"/>
    </source>
</evidence>
<dbReference type="GO" id="GO:0004534">
    <property type="term" value="F:5'-3' RNA exonuclease activity"/>
    <property type="evidence" value="ECO:0007669"/>
    <property type="project" value="TreeGrafter"/>
</dbReference>
<dbReference type="PANTHER" id="PTHR42924">
    <property type="entry name" value="EXONUCLEASE"/>
    <property type="match status" value="1"/>
</dbReference>
<dbReference type="InterPro" id="IPR004013">
    <property type="entry name" value="PHP_dom"/>
</dbReference>
<dbReference type="GO" id="GO:0035312">
    <property type="term" value="F:5'-3' DNA exonuclease activity"/>
    <property type="evidence" value="ECO:0007669"/>
    <property type="project" value="TreeGrafter"/>
</dbReference>